<name>A0A327R3R7_9FLAO</name>
<comment type="caution">
    <text evidence="2">The sequence shown here is derived from an EMBL/GenBank/DDBJ whole genome shotgun (WGS) entry which is preliminary data.</text>
</comment>
<feature type="signal peptide" evidence="1">
    <location>
        <begin position="1"/>
        <end position="25"/>
    </location>
</feature>
<feature type="chain" id="PRO_5016307908" evidence="1">
    <location>
        <begin position="26"/>
        <end position="546"/>
    </location>
</feature>
<dbReference type="SUPFAM" id="SSF56978">
    <property type="entry name" value="Perfringolysin"/>
    <property type="match status" value="1"/>
</dbReference>
<dbReference type="EMBL" id="QLLN01000005">
    <property type="protein sequence ID" value="RAJ10383.1"/>
    <property type="molecule type" value="Genomic_DNA"/>
</dbReference>
<dbReference type="GO" id="GO:0015485">
    <property type="term" value="F:cholesterol binding"/>
    <property type="evidence" value="ECO:0007669"/>
    <property type="project" value="InterPro"/>
</dbReference>
<accession>A0A327R3R7</accession>
<keyword evidence="1" id="KW-0732">Signal</keyword>
<dbReference type="AlphaFoldDB" id="A0A327R3R7"/>
<dbReference type="InterPro" id="IPR001869">
    <property type="entry name" value="Thiol_cytolysin"/>
</dbReference>
<dbReference type="OrthoDB" id="662759at2"/>
<protein>
    <submittedName>
        <fullName evidence="2">Thiol-activated cytolysin</fullName>
    </submittedName>
</protein>
<organism evidence="2 3">
    <name type="scientific">Arenibacter echinorum</name>
    <dbReference type="NCBI Taxonomy" id="440515"/>
    <lineage>
        <taxon>Bacteria</taxon>
        <taxon>Pseudomonadati</taxon>
        <taxon>Bacteroidota</taxon>
        <taxon>Flavobacteriia</taxon>
        <taxon>Flavobacteriales</taxon>
        <taxon>Flavobacteriaceae</taxon>
        <taxon>Arenibacter</taxon>
    </lineage>
</organism>
<dbReference type="RefSeq" id="WP_111624490.1">
    <property type="nucleotide sequence ID" value="NZ_QLLN01000005.1"/>
</dbReference>
<keyword evidence="3" id="KW-1185">Reference proteome</keyword>
<dbReference type="Pfam" id="PF01289">
    <property type="entry name" value="Thiol_cytolysin"/>
    <property type="match status" value="1"/>
</dbReference>
<dbReference type="Gene3D" id="3.30.1040.20">
    <property type="match status" value="1"/>
</dbReference>
<dbReference type="PRINTS" id="PR01400">
    <property type="entry name" value="TACYTOLYSIN"/>
</dbReference>
<evidence type="ECO:0000313" key="2">
    <source>
        <dbReference type="EMBL" id="RAJ10383.1"/>
    </source>
</evidence>
<dbReference type="Gene3D" id="3.90.840.10">
    <property type="entry name" value="Thiol-activated cytolysin superfamily/Thiol-activated cytolysin, alpha-beta domain"/>
    <property type="match status" value="1"/>
</dbReference>
<reference evidence="2 3" key="1">
    <citation type="submission" date="2018-06" db="EMBL/GenBank/DDBJ databases">
        <title>Genomic Encyclopedia of Archaeal and Bacterial Type Strains, Phase II (KMG-II): from individual species to whole genera.</title>
        <authorList>
            <person name="Goeker M."/>
        </authorList>
    </citation>
    <scope>NUCLEOTIDE SEQUENCE [LARGE SCALE GENOMIC DNA]</scope>
    <source>
        <strain evidence="2 3">DSM 23522</strain>
    </source>
</reference>
<gene>
    <name evidence="2" type="ORF">LV92_03133</name>
</gene>
<proteinExistence type="predicted"/>
<evidence type="ECO:0000256" key="1">
    <source>
        <dbReference type="SAM" id="SignalP"/>
    </source>
</evidence>
<dbReference type="InterPro" id="IPR036359">
    <property type="entry name" value="Thiol_cytolysin_sf"/>
</dbReference>
<dbReference type="InterPro" id="IPR036363">
    <property type="entry name" value="Thiol_cytolysin_ab_sf"/>
</dbReference>
<dbReference type="Proteomes" id="UP000249696">
    <property type="component" value="Unassembled WGS sequence"/>
</dbReference>
<dbReference type="Gene3D" id="3.40.30.40">
    <property type="entry name" value="Perfringolysin"/>
    <property type="match status" value="1"/>
</dbReference>
<evidence type="ECO:0000313" key="3">
    <source>
        <dbReference type="Proteomes" id="UP000249696"/>
    </source>
</evidence>
<sequence length="546" mass="59056">MKKVKNNHKMALVLLTLALLYQCSSDPDSGSTKEVSPEVESINTYFNNIPDWENTSITAEPDIPLDDIIAYTETNVPWKCPAIKKNLVASQEKIICVGTNQGKIWPGAIIEGNSVEPGDIKLVITDRAPITINSDLVINNTFRVVDKPNSVTVQQAIAEMQIEAGNMEEGNQAGAGQMNFKIEESSSFSQSMLAMGVSAGFTEPQSQVGLEGSTNVSNSREAKTHTVMARFVQEKFTVRLAEDLLPTSADFFRDGTTLADIEALESAGKIGQDNIPLYIESVTYGRILLFSMTSTSVGTASELSAALEASFADYVEGGANLKNEQKELLENSTTKIYSAGGTEDGANAAVASLDWSQFFVPAPVATAIPISFTARTLNGNRVKVKINSNIIYEQRQDCQEPVAYNIKISLDKAELTKGICAACLYSSYLQQDGKTLGTLIDSGVVLGVWSGPGSGGSLDIISKPDNPSSETSFTVTSGYCTTTSIFPLNVCPIVKLIKSDNKSYLWPYANLKTNTATNFSHKISEGIINVKTIEFEYSIVKTPIWQ</sequence>